<comment type="caution">
    <text evidence="1">The sequence shown here is derived from an EMBL/GenBank/DDBJ whole genome shotgun (WGS) entry which is preliminary data.</text>
</comment>
<gene>
    <name evidence="1" type="ORF">E2L05_10850</name>
</gene>
<dbReference type="Proteomes" id="UP000294562">
    <property type="component" value="Unassembled WGS sequence"/>
</dbReference>
<dbReference type="AlphaFoldDB" id="A0A4V3BBQ4"/>
<proteinExistence type="predicted"/>
<accession>A0A4V3BBQ4</accession>
<dbReference type="OrthoDB" id="9875766at2"/>
<protein>
    <submittedName>
        <fullName evidence="1">Uncharacterized protein</fullName>
    </submittedName>
</protein>
<evidence type="ECO:0000313" key="1">
    <source>
        <dbReference type="EMBL" id="TDL87829.1"/>
    </source>
</evidence>
<name>A0A4V3BBQ4_9RHOB</name>
<sequence length="140" mass="14744">MMHDGKDSDGRRGELGALEADSMLEQLFAEARATPADPRPEFLERIMADAAAMQPQADVVEPVRDRPAKNLLRQVGAAAARRWEALVWPVGLAATALSGVWLGGWADLNGFVSGSGFAGSDLAMSLAYGFPQAAGLIGGY</sequence>
<dbReference type="RefSeq" id="WP_133342933.1">
    <property type="nucleotide sequence ID" value="NZ_SMZO01000021.1"/>
</dbReference>
<organism evidence="1 2">
    <name type="scientific">Meridianimarinicoccus aquatilis</name>
    <dbReference type="NCBI Taxonomy" id="2552766"/>
    <lineage>
        <taxon>Bacteria</taxon>
        <taxon>Pseudomonadati</taxon>
        <taxon>Pseudomonadota</taxon>
        <taxon>Alphaproteobacteria</taxon>
        <taxon>Rhodobacterales</taxon>
        <taxon>Paracoccaceae</taxon>
        <taxon>Meridianimarinicoccus</taxon>
    </lineage>
</organism>
<dbReference type="EMBL" id="SMZO01000021">
    <property type="protein sequence ID" value="TDL87829.1"/>
    <property type="molecule type" value="Genomic_DNA"/>
</dbReference>
<evidence type="ECO:0000313" key="2">
    <source>
        <dbReference type="Proteomes" id="UP000294562"/>
    </source>
</evidence>
<reference evidence="1 2" key="1">
    <citation type="submission" date="2019-03" db="EMBL/GenBank/DDBJ databases">
        <title>Rhodobacteraceae bacterium SM1902, a new member of the family Rhodobacteraceae isolated from Yantai.</title>
        <authorList>
            <person name="Sun Y."/>
        </authorList>
    </citation>
    <scope>NUCLEOTIDE SEQUENCE [LARGE SCALE GENOMIC DNA]</scope>
    <source>
        <strain evidence="1 2">SM1902</strain>
    </source>
</reference>
<keyword evidence="2" id="KW-1185">Reference proteome</keyword>